<dbReference type="EMBL" id="RKRA01000001">
    <property type="protein sequence ID" value="RPF26514.1"/>
    <property type="molecule type" value="Genomic_DNA"/>
</dbReference>
<gene>
    <name evidence="9" type="ORF">EDD32_0959</name>
</gene>
<evidence type="ECO:0000256" key="4">
    <source>
        <dbReference type="ARBA" id="ARBA00022475"/>
    </source>
</evidence>
<organism evidence="9 10">
    <name type="scientific">Georgenia muralis</name>
    <dbReference type="NCBI Taxonomy" id="154117"/>
    <lineage>
        <taxon>Bacteria</taxon>
        <taxon>Bacillati</taxon>
        <taxon>Actinomycetota</taxon>
        <taxon>Actinomycetes</taxon>
        <taxon>Micrococcales</taxon>
        <taxon>Bogoriellaceae</taxon>
        <taxon>Georgenia</taxon>
    </lineage>
</organism>
<feature type="transmembrane region" description="Helical" evidence="8">
    <location>
        <begin position="361"/>
        <end position="388"/>
    </location>
</feature>
<dbReference type="GO" id="GO:0005886">
    <property type="term" value="C:plasma membrane"/>
    <property type="evidence" value="ECO:0007669"/>
    <property type="project" value="UniProtKB-SubCell"/>
</dbReference>
<evidence type="ECO:0000256" key="6">
    <source>
        <dbReference type="ARBA" id="ARBA00022989"/>
    </source>
</evidence>
<name>A0A3N4Z3T5_9MICO</name>
<feature type="transmembrane region" description="Helical" evidence="8">
    <location>
        <begin position="98"/>
        <end position="120"/>
    </location>
</feature>
<feature type="transmembrane region" description="Helical" evidence="8">
    <location>
        <begin position="486"/>
        <end position="509"/>
    </location>
</feature>
<proteinExistence type="inferred from homology"/>
<feature type="transmembrane region" description="Helical" evidence="8">
    <location>
        <begin position="273"/>
        <end position="293"/>
    </location>
</feature>
<keyword evidence="10" id="KW-1185">Reference proteome</keyword>
<dbReference type="GO" id="GO:0022857">
    <property type="term" value="F:transmembrane transporter activity"/>
    <property type="evidence" value="ECO:0007669"/>
    <property type="project" value="InterPro"/>
</dbReference>
<dbReference type="Pfam" id="PF02028">
    <property type="entry name" value="BCCT"/>
    <property type="match status" value="1"/>
</dbReference>
<dbReference type="Proteomes" id="UP000280726">
    <property type="component" value="Unassembled WGS sequence"/>
</dbReference>
<feature type="transmembrane region" description="Helical" evidence="8">
    <location>
        <begin position="200"/>
        <end position="221"/>
    </location>
</feature>
<dbReference type="PANTHER" id="PTHR30047">
    <property type="entry name" value="HIGH-AFFINITY CHOLINE TRANSPORT PROTEIN-RELATED"/>
    <property type="match status" value="1"/>
</dbReference>
<keyword evidence="4" id="KW-1003">Cell membrane</keyword>
<feature type="transmembrane region" description="Helical" evidence="8">
    <location>
        <begin position="150"/>
        <end position="172"/>
    </location>
</feature>
<dbReference type="InterPro" id="IPR000060">
    <property type="entry name" value="BCCT_transptr"/>
</dbReference>
<dbReference type="RefSeq" id="WP_123915206.1">
    <property type="nucleotide sequence ID" value="NZ_RKRA01000001.1"/>
</dbReference>
<evidence type="ECO:0000313" key="9">
    <source>
        <dbReference type="EMBL" id="RPF26514.1"/>
    </source>
</evidence>
<evidence type="ECO:0000256" key="2">
    <source>
        <dbReference type="ARBA" id="ARBA00005658"/>
    </source>
</evidence>
<comment type="caution">
    <text evidence="9">The sequence shown here is derived from an EMBL/GenBank/DDBJ whole genome shotgun (WGS) entry which is preliminary data.</text>
</comment>
<dbReference type="InterPro" id="IPR018093">
    <property type="entry name" value="BCCT_CS"/>
</dbReference>
<feature type="transmembrane region" description="Helical" evidence="8">
    <location>
        <begin position="241"/>
        <end position="261"/>
    </location>
</feature>
<dbReference type="AlphaFoldDB" id="A0A3N4Z3T5"/>
<reference evidence="9 10" key="1">
    <citation type="submission" date="2018-11" db="EMBL/GenBank/DDBJ databases">
        <title>Sequencing the genomes of 1000 actinobacteria strains.</title>
        <authorList>
            <person name="Klenk H.-P."/>
        </authorList>
    </citation>
    <scope>NUCLEOTIDE SEQUENCE [LARGE SCALE GENOMIC DNA]</scope>
    <source>
        <strain evidence="9 10">DSM 14418</strain>
    </source>
</reference>
<keyword evidence="5 8" id="KW-0812">Transmembrane</keyword>
<dbReference type="NCBIfam" id="TIGR00842">
    <property type="entry name" value="bcct"/>
    <property type="match status" value="1"/>
</dbReference>
<feature type="transmembrane region" description="Helical" evidence="8">
    <location>
        <begin position="59"/>
        <end position="77"/>
    </location>
</feature>
<evidence type="ECO:0000256" key="7">
    <source>
        <dbReference type="ARBA" id="ARBA00023136"/>
    </source>
</evidence>
<comment type="similarity">
    <text evidence="2">Belongs to the BCCT transporter (TC 2.A.15) family.</text>
</comment>
<dbReference type="OrthoDB" id="9775735at2"/>
<comment type="subcellular location">
    <subcellularLocation>
        <location evidence="1">Cell membrane</location>
        <topology evidence="1">Multi-pass membrane protein</topology>
    </subcellularLocation>
</comment>
<evidence type="ECO:0000256" key="5">
    <source>
        <dbReference type="ARBA" id="ARBA00022692"/>
    </source>
</evidence>
<evidence type="ECO:0000313" key="10">
    <source>
        <dbReference type="Proteomes" id="UP000280726"/>
    </source>
</evidence>
<evidence type="ECO:0000256" key="1">
    <source>
        <dbReference type="ARBA" id="ARBA00004651"/>
    </source>
</evidence>
<feature type="transmembrane region" description="Helical" evidence="8">
    <location>
        <begin position="21"/>
        <end position="39"/>
    </location>
</feature>
<feature type="transmembrane region" description="Helical" evidence="8">
    <location>
        <begin position="461"/>
        <end position="480"/>
    </location>
</feature>
<sequence length="591" mass="63643">MSQPTRAPVQGTTGRRVQAPAVFFPALGIILAAVALAIALPDQTDAVLDTLQSSVVAGFGPYFVVVVAGFVVFSLWMGMSRFGDIKLGKDEDEPEFGLMSWFAMLFAAGMGIGLVFWGAAEPLTFFVDPKPGAGAETRVERAEAAMTQTFLHWGFHAWAVYAVVGLSLAYAIHRRGRPVSIRWALEPLLGDRLRGRMGDAIDVIAIVGTLFGVATSLGLGVQQISAGLVRLGAVGQPSDGLLIVLITVITLVALTSVLSGVGRGIKWLSNINLGLAGAFLVAVLLLGPTLFLLRDLVQSFGSYLQNIVQLTFNASAYTGADGLAWQGSWTIFYWGWWISWAPFVGVFIARISRGRTVREFILGVMLVPTAVTFVWFTVMGGGAIRQAWDDFNGGLFDPEVGIVSESVLFNFLGTLPASGLLSVIAIILVAVFFVTSSDSGSLVVDMLASGGDIDPPRWSRVVWVTLEGLVAIALLLAGGLGALQTAAILTALPVSLVMIGMCVATYRALRDEHAVLVRAERRQRREELAHHVGTRVRTELTEGFGDHFGVHVDDRVAVALSEHMDDRAGVVPEQLDDVRRPWWQRFRPSAR</sequence>
<evidence type="ECO:0000256" key="3">
    <source>
        <dbReference type="ARBA" id="ARBA00022448"/>
    </source>
</evidence>
<keyword evidence="7 8" id="KW-0472">Membrane</keyword>
<keyword evidence="3" id="KW-0813">Transport</keyword>
<feature type="transmembrane region" description="Helical" evidence="8">
    <location>
        <begin position="408"/>
        <end position="434"/>
    </location>
</feature>
<keyword evidence="6 8" id="KW-1133">Transmembrane helix</keyword>
<protein>
    <submittedName>
        <fullName evidence="9">Choline/glycine/proline betaine transport protein</fullName>
    </submittedName>
</protein>
<dbReference type="PANTHER" id="PTHR30047:SF7">
    <property type="entry name" value="HIGH-AFFINITY CHOLINE TRANSPORT PROTEIN"/>
    <property type="match status" value="1"/>
</dbReference>
<evidence type="ECO:0000256" key="8">
    <source>
        <dbReference type="SAM" id="Phobius"/>
    </source>
</evidence>
<accession>A0A3N4Z3T5</accession>
<feature type="transmembrane region" description="Helical" evidence="8">
    <location>
        <begin position="331"/>
        <end position="349"/>
    </location>
</feature>
<dbReference type="PROSITE" id="PS01303">
    <property type="entry name" value="BCCT"/>
    <property type="match status" value="1"/>
</dbReference>